<dbReference type="OrthoDB" id="978246at2759"/>
<dbReference type="InterPro" id="IPR036397">
    <property type="entry name" value="RNaseH_sf"/>
</dbReference>
<reference evidence="2" key="1">
    <citation type="journal article" date="2020" name="Nat. Genet.">
        <title>Genomic diversifications of five Gossypium allopolyploid species and their impact on cotton improvement.</title>
        <authorList>
            <person name="Chen Z.J."/>
            <person name="Sreedasyam A."/>
            <person name="Ando A."/>
            <person name="Song Q."/>
            <person name="De Santiago L.M."/>
            <person name="Hulse-Kemp A.M."/>
            <person name="Ding M."/>
            <person name="Ye W."/>
            <person name="Kirkbride R.C."/>
            <person name="Jenkins J."/>
            <person name="Plott C."/>
            <person name="Lovell J."/>
            <person name="Lin Y.M."/>
            <person name="Vaughn R."/>
            <person name="Liu B."/>
            <person name="Simpson S."/>
            <person name="Scheffler B.E."/>
            <person name="Wen L."/>
            <person name="Saski C.A."/>
            <person name="Grover C.E."/>
            <person name="Hu G."/>
            <person name="Conover J.L."/>
            <person name="Carlson J.W."/>
            <person name="Shu S."/>
            <person name="Boston L.B."/>
            <person name="Williams M."/>
            <person name="Peterson D.G."/>
            <person name="McGee K."/>
            <person name="Jones D.C."/>
            <person name="Wendel J.F."/>
            <person name="Stelly D.M."/>
            <person name="Grimwood J."/>
            <person name="Schmutz J."/>
        </authorList>
    </citation>
    <scope>NUCLEOTIDE SEQUENCE [LARGE SCALE GENOMIC DNA]</scope>
    <source>
        <strain evidence="2">cv. TM-1</strain>
    </source>
</reference>
<sequence>MAEYKACIMAICAAIQCKIKLLEVYGDSALVICQLKGDWETRDPKFIDYRKLVLELIKEFDEITFYYLSQDENQMADAFATLPSIVKVNKQEGVKPIPLSTYEALAHCYNIKEEENDDHPWYHDILQYVRNHEYPKQTIENDKRTLRRLANEYVLDGEILYKRRKN</sequence>
<reference evidence="3" key="2">
    <citation type="submission" date="2025-08" db="UniProtKB">
        <authorList>
            <consortium name="RefSeq"/>
        </authorList>
    </citation>
    <scope>IDENTIFICATION</scope>
</reference>
<evidence type="ECO:0000313" key="3">
    <source>
        <dbReference type="RefSeq" id="XP_016679258.1"/>
    </source>
</evidence>
<name>A0A1U8IS55_GOSHI</name>
<keyword evidence="2" id="KW-1185">Reference proteome</keyword>
<dbReference type="KEGG" id="ghi:107898241"/>
<evidence type="ECO:0000313" key="2">
    <source>
        <dbReference type="Proteomes" id="UP000818029"/>
    </source>
</evidence>
<dbReference type="AlphaFoldDB" id="A0A1U8IS55"/>
<feature type="domain" description="RNase H type-1" evidence="1">
    <location>
        <begin position="1"/>
        <end position="81"/>
    </location>
</feature>
<proteinExistence type="predicted"/>
<evidence type="ECO:0000259" key="1">
    <source>
        <dbReference type="Pfam" id="PF13456"/>
    </source>
</evidence>
<accession>A0A1U8IS55</accession>
<dbReference type="Proteomes" id="UP000818029">
    <property type="component" value="Chromosome D04"/>
</dbReference>
<dbReference type="InterPro" id="IPR012337">
    <property type="entry name" value="RNaseH-like_sf"/>
</dbReference>
<dbReference type="PANTHER" id="PTHR48475:SF1">
    <property type="entry name" value="RNASE H TYPE-1 DOMAIN-CONTAINING PROTEIN"/>
    <property type="match status" value="1"/>
</dbReference>
<dbReference type="GO" id="GO:0004523">
    <property type="term" value="F:RNA-DNA hybrid ribonuclease activity"/>
    <property type="evidence" value="ECO:0007669"/>
    <property type="project" value="InterPro"/>
</dbReference>
<dbReference type="SUPFAM" id="SSF53098">
    <property type="entry name" value="Ribonuclease H-like"/>
    <property type="match status" value="1"/>
</dbReference>
<protein>
    <recommendedName>
        <fullName evidence="1">RNase H type-1 domain-containing protein</fullName>
    </recommendedName>
</protein>
<dbReference type="PaxDb" id="3635-A0A1U8IS55"/>
<dbReference type="InterPro" id="IPR002156">
    <property type="entry name" value="RNaseH_domain"/>
</dbReference>
<dbReference type="RefSeq" id="XP_016679258.1">
    <property type="nucleotide sequence ID" value="XM_016823769.1"/>
</dbReference>
<organism evidence="2 3">
    <name type="scientific">Gossypium hirsutum</name>
    <name type="common">Upland cotton</name>
    <name type="synonym">Gossypium mexicanum</name>
    <dbReference type="NCBI Taxonomy" id="3635"/>
    <lineage>
        <taxon>Eukaryota</taxon>
        <taxon>Viridiplantae</taxon>
        <taxon>Streptophyta</taxon>
        <taxon>Embryophyta</taxon>
        <taxon>Tracheophyta</taxon>
        <taxon>Spermatophyta</taxon>
        <taxon>Magnoliopsida</taxon>
        <taxon>eudicotyledons</taxon>
        <taxon>Gunneridae</taxon>
        <taxon>Pentapetalae</taxon>
        <taxon>rosids</taxon>
        <taxon>malvids</taxon>
        <taxon>Malvales</taxon>
        <taxon>Malvaceae</taxon>
        <taxon>Malvoideae</taxon>
        <taxon>Gossypium</taxon>
    </lineage>
</organism>
<dbReference type="GO" id="GO:0003676">
    <property type="term" value="F:nucleic acid binding"/>
    <property type="evidence" value="ECO:0007669"/>
    <property type="project" value="InterPro"/>
</dbReference>
<dbReference type="Pfam" id="PF13456">
    <property type="entry name" value="RVT_3"/>
    <property type="match status" value="1"/>
</dbReference>
<dbReference type="Gene3D" id="3.30.420.10">
    <property type="entry name" value="Ribonuclease H-like superfamily/Ribonuclease H"/>
    <property type="match status" value="1"/>
</dbReference>
<dbReference type="GeneID" id="107898241"/>
<gene>
    <name evidence="3" type="primary">LOC107898241</name>
</gene>
<dbReference type="PANTHER" id="PTHR48475">
    <property type="entry name" value="RIBONUCLEASE H"/>
    <property type="match status" value="1"/>
</dbReference>